<dbReference type="GO" id="GO:0046872">
    <property type="term" value="F:metal ion binding"/>
    <property type="evidence" value="ECO:0007669"/>
    <property type="project" value="UniProtKB-KW"/>
</dbReference>
<evidence type="ECO:0000256" key="8">
    <source>
        <dbReference type="SAM" id="MobiDB-lite"/>
    </source>
</evidence>
<evidence type="ECO:0000313" key="12">
    <source>
        <dbReference type="Proteomes" id="UP000608890"/>
    </source>
</evidence>
<feature type="compositionally biased region" description="Basic residues" evidence="8">
    <location>
        <begin position="546"/>
        <end position="569"/>
    </location>
</feature>
<dbReference type="GO" id="GO:0004177">
    <property type="term" value="F:aminopeptidase activity"/>
    <property type="evidence" value="ECO:0007669"/>
    <property type="project" value="UniProtKB-KW"/>
</dbReference>
<dbReference type="SUPFAM" id="SSF52025">
    <property type="entry name" value="PA domain"/>
    <property type="match status" value="1"/>
</dbReference>
<feature type="domain" description="Peptidase M28" evidence="10">
    <location>
        <begin position="288"/>
        <end position="490"/>
    </location>
</feature>
<dbReference type="Pfam" id="PF04389">
    <property type="entry name" value="Peptidase_M28"/>
    <property type="match status" value="1"/>
</dbReference>
<evidence type="ECO:0000256" key="2">
    <source>
        <dbReference type="ARBA" id="ARBA00022438"/>
    </source>
</evidence>
<evidence type="ECO:0000256" key="7">
    <source>
        <dbReference type="ARBA" id="ARBA00022833"/>
    </source>
</evidence>
<proteinExistence type="inferred from homology"/>
<keyword evidence="12" id="KW-1185">Reference proteome</keyword>
<keyword evidence="6" id="KW-0378">Hydrolase</keyword>
<feature type="domain" description="PA" evidence="9">
    <location>
        <begin position="164"/>
        <end position="265"/>
    </location>
</feature>
<dbReference type="AlphaFoldDB" id="A0A917TFJ1"/>
<dbReference type="PANTHER" id="PTHR12147">
    <property type="entry name" value="METALLOPEPTIDASE M28 FAMILY MEMBER"/>
    <property type="match status" value="1"/>
</dbReference>
<gene>
    <name evidence="11" type="ORF">GCM10011608_02820</name>
</gene>
<dbReference type="InterPro" id="IPR045175">
    <property type="entry name" value="M28_fam"/>
</dbReference>
<evidence type="ECO:0000259" key="10">
    <source>
        <dbReference type="Pfam" id="PF04389"/>
    </source>
</evidence>
<evidence type="ECO:0000313" key="11">
    <source>
        <dbReference type="EMBL" id="GGM21622.1"/>
    </source>
</evidence>
<dbReference type="EMBL" id="BMNB01000001">
    <property type="protein sequence ID" value="GGM21622.1"/>
    <property type="molecule type" value="Genomic_DNA"/>
</dbReference>
<dbReference type="GO" id="GO:0008235">
    <property type="term" value="F:metalloexopeptidase activity"/>
    <property type="evidence" value="ECO:0007669"/>
    <property type="project" value="InterPro"/>
</dbReference>
<evidence type="ECO:0000256" key="1">
    <source>
        <dbReference type="ARBA" id="ARBA00005957"/>
    </source>
</evidence>
<keyword evidence="4" id="KW-0479">Metal-binding</keyword>
<keyword evidence="3" id="KW-0645">Protease</keyword>
<keyword evidence="5" id="KW-0732">Signal</keyword>
<dbReference type="Proteomes" id="UP000608890">
    <property type="component" value="Unassembled WGS sequence"/>
</dbReference>
<dbReference type="Pfam" id="PF02225">
    <property type="entry name" value="PA"/>
    <property type="match status" value="1"/>
</dbReference>
<dbReference type="PANTHER" id="PTHR12147:SF26">
    <property type="entry name" value="PEPTIDASE M28 DOMAIN-CONTAINING PROTEIN"/>
    <property type="match status" value="1"/>
</dbReference>
<feature type="region of interest" description="Disordered" evidence="8">
    <location>
        <begin position="541"/>
        <end position="569"/>
    </location>
</feature>
<name>A0A917TFJ1_9ACTN</name>
<dbReference type="CDD" id="cd03876">
    <property type="entry name" value="M28_SGAP_like"/>
    <property type="match status" value="1"/>
</dbReference>
<protein>
    <submittedName>
        <fullName evidence="11">Amidohydrolase</fullName>
    </submittedName>
</protein>
<dbReference type="InterPro" id="IPR041756">
    <property type="entry name" value="M28_SGAP-like"/>
</dbReference>
<dbReference type="InterPro" id="IPR046450">
    <property type="entry name" value="PA_dom_sf"/>
</dbReference>
<dbReference type="InterPro" id="IPR007484">
    <property type="entry name" value="Peptidase_M28"/>
</dbReference>
<evidence type="ECO:0000256" key="4">
    <source>
        <dbReference type="ARBA" id="ARBA00022723"/>
    </source>
</evidence>
<evidence type="ECO:0000256" key="6">
    <source>
        <dbReference type="ARBA" id="ARBA00022801"/>
    </source>
</evidence>
<evidence type="ECO:0000256" key="3">
    <source>
        <dbReference type="ARBA" id="ARBA00022670"/>
    </source>
</evidence>
<dbReference type="Gene3D" id="3.50.30.30">
    <property type="match status" value="1"/>
</dbReference>
<evidence type="ECO:0000256" key="5">
    <source>
        <dbReference type="ARBA" id="ARBA00022729"/>
    </source>
</evidence>
<keyword evidence="7" id="KW-0862">Zinc</keyword>
<evidence type="ECO:0000259" key="9">
    <source>
        <dbReference type="Pfam" id="PF02225"/>
    </source>
</evidence>
<dbReference type="Gene3D" id="3.40.630.10">
    <property type="entry name" value="Zn peptidases"/>
    <property type="match status" value="1"/>
</dbReference>
<sequence length="569" mass="59493">MHQDGTNIRRTGVREPDTRRGRTWHIVVPFSGRRVLAGIAACTLLGTVALASPASASPNNNTVKKLTKAVTVEGVFKHLDKFQAIAKANNGTRASGTPGYDASADYVAGLLKKAGYQVSRQQFDFAYYEDFGSSFAQVAPNPTTYVNGVDYELMSYSGSGVAEGQVVPVDLALTPPRDSSSGCEASDFAGVDIAGKIALMQRGTCAFGDKAANAEAAGAAGAIIMNQGNGTPEANSDRYDLYAGTLGEPVGIPTVAVSYGTGAQLAATAGLVLRIEADTTSEIRSTENVIAQTRQGRTDNVVMAGAHLDSVPEGAGYNDNGTGSAALLEVALQMAKVKPNNAVRFAWWGAEESGLIGSQYYVDSLTEKQVDDIALYLNFDMIGSPNYVFGVYDGDDSAQEGSGPGPQGSAQIEKVFEEFFASRKLPTVPADFSGRSDYGAFIDVDIPAGGLFTGAEGLKTAEEAALFGGLAGEAYDPCYHHACDSLTPVADGADAALYRALGKKYKLKGNVNVFALDVNADAVATAVLTFAYDTSAVNGVPGKTPGKGKGKDKHKGKPHGHKHGHKHCR</sequence>
<organism evidence="11 12">
    <name type="scientific">Micromonospora sonchi</name>
    <dbReference type="NCBI Taxonomy" id="1763543"/>
    <lineage>
        <taxon>Bacteria</taxon>
        <taxon>Bacillati</taxon>
        <taxon>Actinomycetota</taxon>
        <taxon>Actinomycetes</taxon>
        <taxon>Micromonosporales</taxon>
        <taxon>Micromonosporaceae</taxon>
        <taxon>Micromonospora</taxon>
    </lineage>
</organism>
<dbReference type="SUPFAM" id="SSF53187">
    <property type="entry name" value="Zn-dependent exopeptidases"/>
    <property type="match status" value="1"/>
</dbReference>
<reference evidence="11" key="2">
    <citation type="submission" date="2020-09" db="EMBL/GenBank/DDBJ databases">
        <authorList>
            <person name="Sun Q."/>
            <person name="Zhou Y."/>
        </authorList>
    </citation>
    <scope>NUCLEOTIDE SEQUENCE</scope>
    <source>
        <strain evidence="11">CGMCC 4.7312</strain>
    </source>
</reference>
<dbReference type="InterPro" id="IPR003137">
    <property type="entry name" value="PA_domain"/>
</dbReference>
<reference evidence="11" key="1">
    <citation type="journal article" date="2014" name="Int. J. Syst. Evol. Microbiol.">
        <title>Complete genome sequence of Corynebacterium casei LMG S-19264T (=DSM 44701T), isolated from a smear-ripened cheese.</title>
        <authorList>
            <consortium name="US DOE Joint Genome Institute (JGI-PGF)"/>
            <person name="Walter F."/>
            <person name="Albersmeier A."/>
            <person name="Kalinowski J."/>
            <person name="Ruckert C."/>
        </authorList>
    </citation>
    <scope>NUCLEOTIDE SEQUENCE</scope>
    <source>
        <strain evidence="11">CGMCC 4.7312</strain>
    </source>
</reference>
<comment type="similarity">
    <text evidence="1">Belongs to the peptidase M28 family. M28A subfamily.</text>
</comment>
<accession>A0A917TFJ1</accession>
<comment type="caution">
    <text evidence="11">The sequence shown here is derived from an EMBL/GenBank/DDBJ whole genome shotgun (WGS) entry which is preliminary data.</text>
</comment>
<keyword evidence="2" id="KW-0031">Aminopeptidase</keyword>
<dbReference type="GO" id="GO:0006508">
    <property type="term" value="P:proteolysis"/>
    <property type="evidence" value="ECO:0007669"/>
    <property type="project" value="UniProtKB-KW"/>
</dbReference>